<dbReference type="InterPro" id="IPR023696">
    <property type="entry name" value="Ureohydrolase_dom_sf"/>
</dbReference>
<evidence type="ECO:0000256" key="1">
    <source>
        <dbReference type="ARBA" id="ARBA00009227"/>
    </source>
</evidence>
<comment type="cofactor">
    <cofactor evidence="4">
        <name>Mn(2+)</name>
        <dbReference type="ChEBI" id="CHEBI:29035"/>
    </cofactor>
    <text evidence="4">Binds 2 manganese ions per subunit.</text>
</comment>
<evidence type="ECO:0000313" key="7">
    <source>
        <dbReference type="Proteomes" id="UP000005867"/>
    </source>
</evidence>
<feature type="binding site" evidence="4">
    <location>
        <position position="91"/>
    </location>
    <ligand>
        <name>Mn(2+)</name>
        <dbReference type="ChEBI" id="CHEBI:29035"/>
        <label>1</label>
    </ligand>
</feature>
<dbReference type="BioCyc" id="PSP1104324:GJSN-1159-MONOMER"/>
<dbReference type="InterPro" id="IPR006035">
    <property type="entry name" value="Ureohydrolase"/>
</dbReference>
<feature type="binding site" evidence="4">
    <location>
        <position position="176"/>
    </location>
    <ligand>
        <name>Mn(2+)</name>
        <dbReference type="ChEBI" id="CHEBI:29035"/>
        <label>1</label>
    </ligand>
</feature>
<dbReference type="KEGG" id="pyr:P186_1189"/>
<evidence type="ECO:0000313" key="6">
    <source>
        <dbReference type="EMBL" id="AET32620.1"/>
    </source>
</evidence>
<dbReference type="STRING" id="1104324.P186_1189"/>
<keyword evidence="2 4" id="KW-0479">Metal-binding</keyword>
<dbReference type="HOGENOM" id="CLU_039478_0_2_2"/>
<evidence type="ECO:0000256" key="2">
    <source>
        <dbReference type="ARBA" id="ARBA00022723"/>
    </source>
</evidence>
<dbReference type="GO" id="GO:0046872">
    <property type="term" value="F:metal ion binding"/>
    <property type="evidence" value="ECO:0007669"/>
    <property type="project" value="UniProtKB-KW"/>
</dbReference>
<keyword evidence="7" id="KW-1185">Reference proteome</keyword>
<dbReference type="eggNOG" id="arCOG01700">
    <property type="taxonomic scope" value="Archaea"/>
</dbReference>
<feature type="binding site" evidence="4">
    <location>
        <position position="89"/>
    </location>
    <ligand>
        <name>Mn(2+)</name>
        <dbReference type="ChEBI" id="CHEBI:29035"/>
        <label>1</label>
    </ligand>
</feature>
<evidence type="ECO:0000256" key="3">
    <source>
        <dbReference type="ARBA" id="ARBA00022801"/>
    </source>
</evidence>
<accession>G7VCT1</accession>
<dbReference type="InterPro" id="IPR020855">
    <property type="entry name" value="Ureohydrolase_Mn_BS"/>
</dbReference>
<reference evidence="6 7" key="1">
    <citation type="journal article" date="2012" name="J. Bacteriol.">
        <title>Complete genome sequence of strain 1860, a crenarchaeon of the genus pyrobaculum able to grow with various electron acceptors.</title>
        <authorList>
            <person name="Mardanov A.V."/>
            <person name="Gumerov V.M."/>
            <person name="Slobodkina G.B."/>
            <person name="Beletsky A.V."/>
            <person name="Bonch-Osmolovskaya E.A."/>
            <person name="Ravin N.V."/>
            <person name="Skryabin K.G."/>
        </authorList>
    </citation>
    <scope>NUCLEOTIDE SEQUENCE [LARGE SCALE GENOMIC DNA]</scope>
    <source>
        <strain evidence="6 7">1860</strain>
    </source>
</reference>
<dbReference type="Proteomes" id="UP000005867">
    <property type="component" value="Chromosome"/>
</dbReference>
<gene>
    <name evidence="6" type="ORF">P186_1189</name>
</gene>
<dbReference type="SUPFAM" id="SSF52768">
    <property type="entry name" value="Arginase/deacetylase"/>
    <property type="match status" value="1"/>
</dbReference>
<organism evidence="6 7">
    <name type="scientific">Pyrobaculum ferrireducens</name>
    <dbReference type="NCBI Taxonomy" id="1104324"/>
    <lineage>
        <taxon>Archaea</taxon>
        <taxon>Thermoproteota</taxon>
        <taxon>Thermoprotei</taxon>
        <taxon>Thermoproteales</taxon>
        <taxon>Thermoproteaceae</taxon>
        <taxon>Pyrobaculum</taxon>
    </lineage>
</organism>
<dbReference type="PROSITE" id="PS01053">
    <property type="entry name" value="ARGINASE_1"/>
    <property type="match status" value="1"/>
</dbReference>
<proteinExistence type="inferred from homology"/>
<dbReference type="Gene3D" id="3.40.800.10">
    <property type="entry name" value="Ureohydrolase domain"/>
    <property type="match status" value="1"/>
</dbReference>
<keyword evidence="4" id="KW-0464">Manganese</keyword>
<dbReference type="AlphaFoldDB" id="G7VCT1"/>
<feature type="binding site" evidence="4">
    <location>
        <position position="67"/>
    </location>
    <ligand>
        <name>Mn(2+)</name>
        <dbReference type="ChEBI" id="CHEBI:29035"/>
        <label>1</label>
    </ligand>
</feature>
<sequence length="246" mass="27268">MAGRPGARFAPGKIRAAFCNLPRNIDVEDVGDVDIVVGNPEETWRRIEMVFSSITDKEQILIAGGDHSITAYAYKGLTRRKKLSYVVLDAHLDVRQLSEGLSSGVTTRLIREFSGNTPISIVGVRRWANPRYMFEQAERLGIEYYTMEDVDKMGVDEVVEKIKTAHKHYDVYLSIDMDVVDPAYAPGVNAPSPGGFSSREVIMLVTQLSKSLRPLAVDVVEVTPAYDVGDVTSSLAAVLLYVSIWR</sequence>
<protein>
    <submittedName>
        <fullName evidence="6">Arginase/agmatinase/formiminoglutamase</fullName>
    </submittedName>
</protein>
<feature type="binding site" evidence="4">
    <location>
        <position position="178"/>
    </location>
    <ligand>
        <name>Mn(2+)</name>
        <dbReference type="ChEBI" id="CHEBI:29035"/>
        <label>1</label>
    </ligand>
</feature>
<name>G7VCT1_9CREN</name>
<dbReference type="PANTHER" id="PTHR11358">
    <property type="entry name" value="ARGINASE/AGMATINASE"/>
    <property type="match status" value="1"/>
</dbReference>
<dbReference type="EMBL" id="CP003098">
    <property type="protein sequence ID" value="AET32620.1"/>
    <property type="molecule type" value="Genomic_DNA"/>
</dbReference>
<comment type="similarity">
    <text evidence="1">Belongs to the arginase family. Agmatinase subfamily.</text>
</comment>
<dbReference type="PANTHER" id="PTHR11358:SF26">
    <property type="entry name" value="GUANIDINO ACID HYDROLASE, MITOCHONDRIAL"/>
    <property type="match status" value="1"/>
</dbReference>
<dbReference type="GO" id="GO:0033389">
    <property type="term" value="P:putrescine biosynthetic process from arginine, via agmatine"/>
    <property type="evidence" value="ECO:0007669"/>
    <property type="project" value="TreeGrafter"/>
</dbReference>
<dbReference type="PROSITE" id="PS51409">
    <property type="entry name" value="ARGINASE_2"/>
    <property type="match status" value="1"/>
</dbReference>
<keyword evidence="3 5" id="KW-0378">Hydrolase</keyword>
<dbReference type="Pfam" id="PF00491">
    <property type="entry name" value="Arginase"/>
    <property type="match status" value="1"/>
</dbReference>
<evidence type="ECO:0000256" key="4">
    <source>
        <dbReference type="PIRSR" id="PIRSR036979-1"/>
    </source>
</evidence>
<evidence type="ECO:0000256" key="5">
    <source>
        <dbReference type="RuleBase" id="RU003684"/>
    </source>
</evidence>
<dbReference type="GO" id="GO:0008783">
    <property type="term" value="F:agmatinase activity"/>
    <property type="evidence" value="ECO:0007669"/>
    <property type="project" value="TreeGrafter"/>
</dbReference>
<dbReference type="PIRSF" id="PIRSF036979">
    <property type="entry name" value="Arginase"/>
    <property type="match status" value="1"/>
</dbReference>
<feature type="binding site" evidence="4">
    <location>
        <position position="93"/>
    </location>
    <ligand>
        <name>Mn(2+)</name>
        <dbReference type="ChEBI" id="CHEBI:29035"/>
        <label>1</label>
    </ligand>
</feature>